<evidence type="ECO:0000313" key="1">
    <source>
        <dbReference type="EMBL" id="MPN41557.1"/>
    </source>
</evidence>
<reference evidence="1" key="1">
    <citation type="submission" date="2019-08" db="EMBL/GenBank/DDBJ databases">
        <authorList>
            <person name="Kucharzyk K."/>
            <person name="Murdoch R.W."/>
            <person name="Higgins S."/>
            <person name="Loffler F."/>
        </authorList>
    </citation>
    <scope>NUCLEOTIDE SEQUENCE</scope>
</reference>
<dbReference type="EMBL" id="VSSQ01098696">
    <property type="protein sequence ID" value="MPN41557.1"/>
    <property type="molecule type" value="Genomic_DNA"/>
</dbReference>
<name>A0A645HRH6_9ZZZZ</name>
<comment type="caution">
    <text evidence="1">The sequence shown here is derived from an EMBL/GenBank/DDBJ whole genome shotgun (WGS) entry which is preliminary data.</text>
</comment>
<gene>
    <name evidence="1" type="ORF">SDC9_189110</name>
</gene>
<proteinExistence type="predicted"/>
<dbReference type="AlphaFoldDB" id="A0A645HRH6"/>
<organism evidence="1">
    <name type="scientific">bioreactor metagenome</name>
    <dbReference type="NCBI Taxonomy" id="1076179"/>
    <lineage>
        <taxon>unclassified sequences</taxon>
        <taxon>metagenomes</taxon>
        <taxon>ecological metagenomes</taxon>
    </lineage>
</organism>
<sequence>MGILKHVGDAIRTVHHHFISGGNHEAIPQAAVAICHGNAQIAALRHHADIPPAQLCGSRRTIGPAPLGYVQVSNAIGAQEPNTLFVAYALNPFL</sequence>
<accession>A0A645HRH6</accession>
<protein>
    <submittedName>
        <fullName evidence="1">Uncharacterized protein</fullName>
    </submittedName>
</protein>